<dbReference type="Proteomes" id="UP001215280">
    <property type="component" value="Unassembled WGS sequence"/>
</dbReference>
<accession>A0AAD7ICL1</accession>
<sequence length="202" mass="22956">MAITPDQTQQGLSEFPGFADVENLKGPGYSPTPAQETSPSLTRDTPVSDNRSEVFLEYQQQKGLEGQYLTFGYYRSWSGVHVYWPGSAKQTQEDRIGELRVGLAHRLMQVVIQREIKWSASQAFLPIVSDIKDWKSFISMDVAIDTNLKLFSGARIRDYEELHTPGDHFLKPEACCLSERPDLALLPEIRQILAFLIQKYSE</sequence>
<evidence type="ECO:0000313" key="2">
    <source>
        <dbReference type="EMBL" id="KAJ7739999.1"/>
    </source>
</evidence>
<evidence type="ECO:0000313" key="3">
    <source>
        <dbReference type="Proteomes" id="UP001215280"/>
    </source>
</evidence>
<gene>
    <name evidence="2" type="ORF">DFH07DRAFT_778531</name>
</gene>
<evidence type="ECO:0000256" key="1">
    <source>
        <dbReference type="SAM" id="MobiDB-lite"/>
    </source>
</evidence>
<comment type="caution">
    <text evidence="2">The sequence shown here is derived from an EMBL/GenBank/DDBJ whole genome shotgun (WGS) entry which is preliminary data.</text>
</comment>
<dbReference type="EMBL" id="JARJLG010000129">
    <property type="protein sequence ID" value="KAJ7739999.1"/>
    <property type="molecule type" value="Genomic_DNA"/>
</dbReference>
<proteinExistence type="predicted"/>
<keyword evidence="3" id="KW-1185">Reference proteome</keyword>
<organism evidence="2 3">
    <name type="scientific">Mycena maculata</name>
    <dbReference type="NCBI Taxonomy" id="230809"/>
    <lineage>
        <taxon>Eukaryota</taxon>
        <taxon>Fungi</taxon>
        <taxon>Dikarya</taxon>
        <taxon>Basidiomycota</taxon>
        <taxon>Agaricomycotina</taxon>
        <taxon>Agaricomycetes</taxon>
        <taxon>Agaricomycetidae</taxon>
        <taxon>Agaricales</taxon>
        <taxon>Marasmiineae</taxon>
        <taxon>Mycenaceae</taxon>
        <taxon>Mycena</taxon>
    </lineage>
</organism>
<feature type="compositionally biased region" description="Polar residues" evidence="1">
    <location>
        <begin position="1"/>
        <end position="12"/>
    </location>
</feature>
<feature type="region of interest" description="Disordered" evidence="1">
    <location>
        <begin position="1"/>
        <end position="47"/>
    </location>
</feature>
<feature type="compositionally biased region" description="Polar residues" evidence="1">
    <location>
        <begin position="32"/>
        <end position="47"/>
    </location>
</feature>
<protein>
    <submittedName>
        <fullName evidence="2">Uncharacterized protein</fullName>
    </submittedName>
</protein>
<name>A0AAD7ICL1_9AGAR</name>
<dbReference type="AlphaFoldDB" id="A0AAD7ICL1"/>
<reference evidence="2" key="1">
    <citation type="submission" date="2023-03" db="EMBL/GenBank/DDBJ databases">
        <title>Massive genome expansion in bonnet fungi (Mycena s.s.) driven by repeated elements and novel gene families across ecological guilds.</title>
        <authorList>
            <consortium name="Lawrence Berkeley National Laboratory"/>
            <person name="Harder C.B."/>
            <person name="Miyauchi S."/>
            <person name="Viragh M."/>
            <person name="Kuo A."/>
            <person name="Thoen E."/>
            <person name="Andreopoulos B."/>
            <person name="Lu D."/>
            <person name="Skrede I."/>
            <person name="Drula E."/>
            <person name="Henrissat B."/>
            <person name="Morin E."/>
            <person name="Kohler A."/>
            <person name="Barry K."/>
            <person name="LaButti K."/>
            <person name="Morin E."/>
            <person name="Salamov A."/>
            <person name="Lipzen A."/>
            <person name="Mereny Z."/>
            <person name="Hegedus B."/>
            <person name="Baldrian P."/>
            <person name="Stursova M."/>
            <person name="Weitz H."/>
            <person name="Taylor A."/>
            <person name="Grigoriev I.V."/>
            <person name="Nagy L.G."/>
            <person name="Martin F."/>
            <person name="Kauserud H."/>
        </authorList>
    </citation>
    <scope>NUCLEOTIDE SEQUENCE</scope>
    <source>
        <strain evidence="2">CBHHK188m</strain>
    </source>
</reference>